<dbReference type="AlphaFoldDB" id="A0A2A5WHY9"/>
<gene>
    <name evidence="1" type="ORF">CNE99_10305</name>
</gene>
<dbReference type="EMBL" id="NTKD01000076">
    <property type="protein sequence ID" value="PDH36041.1"/>
    <property type="molecule type" value="Genomic_DNA"/>
</dbReference>
<name>A0A2A5WHY9_9GAMM</name>
<sequence length="327" mass="36335">MKNSRRVPAEARTSGAVVERVLLLWLVAVLAPSCGHAQSSEEELSDLKRLVAPLFEVPHQGISEMSGLTRSHNYPGVYWVHNDSGDDPRLFSISGEGELVWPPFVDRSSWDGLPIAVAANVDWEDITTDGEYLYIAETGNNGNARRDLGVYVVPEPNPRAIEITRSLRFLPVAYPEQTIYPGRQWHYDSEAMFTAGGELFLITKHRVESKISAFEKGANLYRLASRHTAIVNELEFIATDTELAIVTGADVAPGGQYLAVLSYDALWVYGAPADNRAWLANPVGHIKLDRDYTQQVEAITWSDDETILIGNEQGTVFKVERRSLPQP</sequence>
<protein>
    <recommendedName>
        <fullName evidence="3">WD40 repeat domain-containing protein</fullName>
    </recommendedName>
</protein>
<evidence type="ECO:0000313" key="2">
    <source>
        <dbReference type="Proteomes" id="UP000219327"/>
    </source>
</evidence>
<dbReference type="Proteomes" id="UP000219327">
    <property type="component" value="Unassembled WGS sequence"/>
</dbReference>
<accession>A0A2A5WHY9</accession>
<evidence type="ECO:0008006" key="3">
    <source>
        <dbReference type="Google" id="ProtNLM"/>
    </source>
</evidence>
<reference evidence="1 2" key="1">
    <citation type="submission" date="2017-08" db="EMBL/GenBank/DDBJ databases">
        <title>Fine stratification of microbial communities through a metagenomic profile of the photic zone.</title>
        <authorList>
            <person name="Haro-Moreno J.M."/>
            <person name="Lopez-Perez M."/>
            <person name="De La Torre J."/>
            <person name="Picazo A."/>
            <person name="Camacho A."/>
            <person name="Rodriguez-Valera F."/>
        </authorList>
    </citation>
    <scope>NUCLEOTIDE SEQUENCE [LARGE SCALE GENOMIC DNA]</scope>
    <source>
        <strain evidence="1">MED-G24</strain>
    </source>
</reference>
<dbReference type="SUPFAM" id="SSF69322">
    <property type="entry name" value="Tricorn protease domain 2"/>
    <property type="match status" value="1"/>
</dbReference>
<organism evidence="1 2">
    <name type="scientific">OM182 bacterium MED-G24</name>
    <dbReference type="NCBI Taxonomy" id="1986255"/>
    <lineage>
        <taxon>Bacteria</taxon>
        <taxon>Pseudomonadati</taxon>
        <taxon>Pseudomonadota</taxon>
        <taxon>Gammaproteobacteria</taxon>
        <taxon>OMG group</taxon>
        <taxon>OM182 clade</taxon>
    </lineage>
</organism>
<comment type="caution">
    <text evidence="1">The sequence shown here is derived from an EMBL/GenBank/DDBJ whole genome shotgun (WGS) entry which is preliminary data.</text>
</comment>
<evidence type="ECO:0000313" key="1">
    <source>
        <dbReference type="EMBL" id="PDH36041.1"/>
    </source>
</evidence>
<proteinExistence type="predicted"/>